<dbReference type="GO" id="GO:0016740">
    <property type="term" value="F:transferase activity"/>
    <property type="evidence" value="ECO:0007669"/>
    <property type="project" value="UniProtKB-KW"/>
</dbReference>
<keyword evidence="1" id="KW-0813">Transport</keyword>
<name>A0AAU7VMQ3_9FIRM</name>
<accession>A0AAU7VMQ3</accession>
<keyword evidence="6" id="KW-0479">Metal-binding</keyword>
<dbReference type="InterPro" id="IPR036542">
    <property type="entry name" value="PTS_IIA_lac/cel_sf"/>
</dbReference>
<dbReference type="PIRSF" id="PIRSF000699">
    <property type="entry name" value="PTS_IILac_III"/>
    <property type="match status" value="1"/>
</dbReference>
<feature type="binding site" evidence="6">
    <location>
        <position position="78"/>
    </location>
    <ligand>
        <name>Mg(2+)</name>
        <dbReference type="ChEBI" id="CHEBI:18420"/>
        <note>ligand shared between all trimeric partners</note>
    </ligand>
</feature>
<keyword evidence="2" id="KW-0762">Sugar transport</keyword>
<evidence type="ECO:0000256" key="7">
    <source>
        <dbReference type="PROSITE-ProRule" id="PRU00418"/>
    </source>
</evidence>
<feature type="active site" description="Tele-phosphohistidine intermediate" evidence="5">
    <location>
        <position position="75"/>
    </location>
</feature>
<gene>
    <name evidence="8" type="ORF">PRVXT_000453</name>
</gene>
<keyword evidence="4" id="KW-0598">Phosphotransferase system</keyword>
<proteinExistence type="predicted"/>
<evidence type="ECO:0000256" key="5">
    <source>
        <dbReference type="PIRSR" id="PIRSR000699-1"/>
    </source>
</evidence>
<dbReference type="InterPro" id="IPR003188">
    <property type="entry name" value="PTS_IIA_lac/cel"/>
</dbReference>
<dbReference type="EMBL" id="CP158367">
    <property type="protein sequence ID" value="XBX75335.1"/>
    <property type="molecule type" value="Genomic_DNA"/>
</dbReference>
<dbReference type="AlphaFoldDB" id="A0AAU7VMQ3"/>
<dbReference type="Pfam" id="PF02255">
    <property type="entry name" value="PTS_IIA"/>
    <property type="match status" value="1"/>
</dbReference>
<evidence type="ECO:0000256" key="2">
    <source>
        <dbReference type="ARBA" id="ARBA00022597"/>
    </source>
</evidence>
<protein>
    <submittedName>
        <fullName evidence="8">PTS lactose/cellobiose transporter subunit IIA</fullName>
    </submittedName>
</protein>
<reference evidence="8" key="2">
    <citation type="submission" date="2024-06" db="EMBL/GenBank/DDBJ databases">
        <authorList>
            <person name="Petrova K.O."/>
            <person name="Toshchakov S.V."/>
            <person name="Boltjanskaja Y.V."/>
            <person name="Kevbrin V."/>
        </authorList>
    </citation>
    <scope>NUCLEOTIDE SEQUENCE</scope>
    <source>
        <strain evidence="8">Z-910T</strain>
    </source>
</reference>
<evidence type="ECO:0000313" key="8">
    <source>
        <dbReference type="EMBL" id="XBX75335.1"/>
    </source>
</evidence>
<feature type="modified residue" description="Phosphohistidine; by HPr" evidence="7">
    <location>
        <position position="75"/>
    </location>
</feature>
<dbReference type="SUPFAM" id="SSF46973">
    <property type="entry name" value="Enzyme IIa from lactose specific PTS, IIa-lac"/>
    <property type="match status" value="1"/>
</dbReference>
<organism evidence="8">
    <name type="scientific">Proteinivorax tanatarense</name>
    <dbReference type="NCBI Taxonomy" id="1260629"/>
    <lineage>
        <taxon>Bacteria</taxon>
        <taxon>Bacillati</taxon>
        <taxon>Bacillota</taxon>
        <taxon>Clostridia</taxon>
        <taxon>Eubacteriales</taxon>
        <taxon>Proteinivoracaceae</taxon>
        <taxon>Proteinivorax</taxon>
    </lineage>
</organism>
<dbReference type="PANTHER" id="PTHR34382:SF7">
    <property type="entry name" value="PTS SYSTEM N,N'-DIACETYLCHITOBIOSE-SPECIFIC EIIA COMPONENT"/>
    <property type="match status" value="1"/>
</dbReference>
<dbReference type="CDD" id="cd00215">
    <property type="entry name" value="PTS_IIA_lac"/>
    <property type="match status" value="1"/>
</dbReference>
<dbReference type="GO" id="GO:0046872">
    <property type="term" value="F:metal ion binding"/>
    <property type="evidence" value="ECO:0007669"/>
    <property type="project" value="UniProtKB-KW"/>
</dbReference>
<evidence type="ECO:0000256" key="4">
    <source>
        <dbReference type="ARBA" id="ARBA00022683"/>
    </source>
</evidence>
<dbReference type="RefSeq" id="WP_350344080.1">
    <property type="nucleotide sequence ID" value="NZ_CP158367.1"/>
</dbReference>
<dbReference type="Gene3D" id="1.20.58.80">
    <property type="entry name" value="Phosphotransferase system, lactose/cellobiose-type IIA subunit"/>
    <property type="match status" value="1"/>
</dbReference>
<keyword evidence="3" id="KW-0808">Transferase</keyword>
<evidence type="ECO:0000256" key="3">
    <source>
        <dbReference type="ARBA" id="ARBA00022679"/>
    </source>
</evidence>
<dbReference type="PROSITE" id="PS51095">
    <property type="entry name" value="PTS_EIIA_TYPE_3"/>
    <property type="match status" value="1"/>
</dbReference>
<sequence length="109" mass="12403">MDYESIILKIITHSGEAKSLCMEAIKYSKQGEIQKGRDCIEEAKQKLVLAHEVQTSLIQSEARGEKIEVSLLVVHAQDHLMNSMTVKDLAQEFIDLYSKVQRIESKVEQ</sequence>
<comment type="cofactor">
    <cofactor evidence="6">
        <name>Mg(2+)</name>
        <dbReference type="ChEBI" id="CHEBI:18420"/>
    </cofactor>
    <text evidence="6">Binds 1 Mg(2+) ion per trimer.</text>
</comment>
<evidence type="ECO:0000256" key="1">
    <source>
        <dbReference type="ARBA" id="ARBA00022448"/>
    </source>
</evidence>
<dbReference type="PANTHER" id="PTHR34382">
    <property type="entry name" value="PTS SYSTEM N,N'-DIACETYLCHITOBIOSE-SPECIFIC EIIA COMPONENT"/>
    <property type="match status" value="1"/>
</dbReference>
<evidence type="ECO:0000256" key="6">
    <source>
        <dbReference type="PIRSR" id="PIRSR000699-2"/>
    </source>
</evidence>
<keyword evidence="6" id="KW-0460">Magnesium</keyword>
<reference evidence="8" key="1">
    <citation type="journal article" date="2013" name="Extremophiles">
        <title>Proteinivorax tanatarense gen. nov., sp. nov., an anaerobic, haloalkaliphilic, proteolytic bacterium isolated from a decaying algal bloom, and proposal of Proteinivoraceae fam. nov.</title>
        <authorList>
            <person name="Kevbrin V."/>
            <person name="Boltyanskaya Y."/>
            <person name="Zhilina T."/>
            <person name="Kolganova T."/>
            <person name="Lavrentjeva E."/>
            <person name="Kuznetsov B."/>
        </authorList>
    </citation>
    <scope>NUCLEOTIDE SEQUENCE</scope>
    <source>
        <strain evidence="8">Z-910T</strain>
    </source>
</reference>
<dbReference type="GO" id="GO:0009401">
    <property type="term" value="P:phosphoenolpyruvate-dependent sugar phosphotransferase system"/>
    <property type="evidence" value="ECO:0007669"/>
    <property type="project" value="UniProtKB-KW"/>
</dbReference>